<dbReference type="Gene3D" id="3.40.1190.10">
    <property type="entry name" value="Mur-like, catalytic domain"/>
    <property type="match status" value="1"/>
</dbReference>
<keyword evidence="2" id="KW-0436">Ligase</keyword>
<evidence type="ECO:0000313" key="7">
    <source>
        <dbReference type="EMBL" id="CAI1536768.1"/>
    </source>
</evidence>
<keyword evidence="8" id="KW-1185">Reference proteome</keyword>
<gene>
    <name evidence="7" type="primary">U6500K00970</name>
    <name evidence="7" type="ORF">SEUBUCD650_0K00970</name>
</gene>
<dbReference type="SUPFAM" id="SSF53244">
    <property type="entry name" value="MurD-like peptide ligases, peptide-binding domain"/>
    <property type="match status" value="1"/>
</dbReference>
<dbReference type="NCBIfam" id="TIGR01499">
    <property type="entry name" value="folC"/>
    <property type="match status" value="1"/>
</dbReference>
<dbReference type="Proteomes" id="UP001152964">
    <property type="component" value="Chromosome 11"/>
</dbReference>
<proteinExistence type="inferred from homology"/>
<sequence>MVDVMSAEQTFPRAIRLLKCAGGYMSSLKIIHIAGTNGKETVSTFLTSILQGTEPQRQQVLVGRYTTSFLLNDREAISVNNESISLKEYSEIANSLIKLDESLNLQCNTIELLTSIAFVYFAKKCCQWCIIETGLGGKWDPANLIPRQNKICCAITNVGISDEKLLCDALSLITYEYSKKKVHTIPFAVLDGSNDEFVRNAISRKCSNVGCKLHITDPSLDNCSVRTDSWGTLEIRQVPYNEEDQIFNLRVAIAVLDFLKKEGKVCISKGQLSKGLISVDWPKSLHQLDYCYEANRGKRIALLLDNANNAKAAQNLASYLRTKYGDTPLTFVVAITMGKKLPPLLDPLIRTQDHVIVTRFGSVVGMPWIQSFEPMQLFTFIKDRYTKNIDIQPDLHSVWTFLEANRLQTMAPVIVCGSLYLCKELLYQHNCHLRV</sequence>
<evidence type="ECO:0008006" key="9">
    <source>
        <dbReference type="Google" id="ProtNLM"/>
    </source>
</evidence>
<dbReference type="PANTHER" id="PTHR11136">
    <property type="entry name" value="FOLYLPOLYGLUTAMATE SYNTHASE-RELATED"/>
    <property type="match status" value="1"/>
</dbReference>
<dbReference type="Gene3D" id="3.90.190.20">
    <property type="entry name" value="Mur ligase, C-terminal domain"/>
    <property type="match status" value="1"/>
</dbReference>
<dbReference type="InterPro" id="IPR036615">
    <property type="entry name" value="Mur_ligase_C_dom_sf"/>
</dbReference>
<evidence type="ECO:0000256" key="1">
    <source>
        <dbReference type="ARBA" id="ARBA00008276"/>
    </source>
</evidence>
<dbReference type="InterPro" id="IPR036565">
    <property type="entry name" value="Mur-like_cat_sf"/>
</dbReference>
<name>A0ABN8VF24_SACEU</name>
<keyword evidence="4" id="KW-0547">Nucleotide-binding</keyword>
<dbReference type="PANTHER" id="PTHR11136:SF0">
    <property type="entry name" value="DIHYDROFOLATE SYNTHETASE-RELATED"/>
    <property type="match status" value="1"/>
</dbReference>
<dbReference type="SUPFAM" id="SSF53623">
    <property type="entry name" value="MurD-like peptide ligases, catalytic domain"/>
    <property type="match status" value="1"/>
</dbReference>
<keyword evidence="5" id="KW-0067">ATP-binding</keyword>
<reference evidence="7" key="1">
    <citation type="submission" date="2022-08" db="EMBL/GenBank/DDBJ databases">
        <authorList>
            <person name="Byrne P K."/>
        </authorList>
    </citation>
    <scope>NUCLEOTIDE SEQUENCE</scope>
    <source>
        <strain evidence="7">UCD650</strain>
    </source>
</reference>
<dbReference type="InterPro" id="IPR001645">
    <property type="entry name" value="Folylpolyglutamate_synth"/>
</dbReference>
<accession>A0ABN8VF24</accession>
<evidence type="ECO:0000256" key="6">
    <source>
        <dbReference type="ARBA" id="ARBA00022842"/>
    </source>
</evidence>
<keyword evidence="6" id="KW-0460">Magnesium</keyword>
<evidence type="ECO:0000313" key="8">
    <source>
        <dbReference type="Proteomes" id="UP001152964"/>
    </source>
</evidence>
<evidence type="ECO:0000256" key="3">
    <source>
        <dbReference type="ARBA" id="ARBA00022723"/>
    </source>
</evidence>
<keyword evidence="3" id="KW-0479">Metal-binding</keyword>
<evidence type="ECO:0000256" key="2">
    <source>
        <dbReference type="ARBA" id="ARBA00022598"/>
    </source>
</evidence>
<comment type="similarity">
    <text evidence="1">Belongs to the folylpolyglutamate synthase family.</text>
</comment>
<evidence type="ECO:0000256" key="5">
    <source>
        <dbReference type="ARBA" id="ARBA00022840"/>
    </source>
</evidence>
<dbReference type="EMBL" id="OX291501">
    <property type="protein sequence ID" value="CAI1536768.1"/>
    <property type="molecule type" value="Genomic_DNA"/>
</dbReference>
<evidence type="ECO:0000256" key="4">
    <source>
        <dbReference type="ARBA" id="ARBA00022741"/>
    </source>
</evidence>
<protein>
    <recommendedName>
        <fullName evidence="9">RMA1-like protein</fullName>
    </recommendedName>
</protein>
<organism evidence="7 8">
    <name type="scientific">Saccharomyces eubayanus</name>
    <name type="common">Yeast</name>
    <dbReference type="NCBI Taxonomy" id="1080349"/>
    <lineage>
        <taxon>Eukaryota</taxon>
        <taxon>Fungi</taxon>
        <taxon>Dikarya</taxon>
        <taxon>Ascomycota</taxon>
        <taxon>Saccharomycotina</taxon>
        <taxon>Saccharomycetes</taxon>
        <taxon>Saccharomycetales</taxon>
        <taxon>Saccharomycetaceae</taxon>
        <taxon>Saccharomyces</taxon>
    </lineage>
</organism>